<dbReference type="Proteomes" id="UP000199300">
    <property type="component" value="Unassembled WGS sequence"/>
</dbReference>
<evidence type="ECO:0000313" key="4">
    <source>
        <dbReference type="EMBL" id="SEN50336.1"/>
    </source>
</evidence>
<protein>
    <submittedName>
        <fullName evidence="4">Glycosyl hydrolases family 35</fullName>
    </submittedName>
</protein>
<evidence type="ECO:0000313" key="5">
    <source>
        <dbReference type="Proteomes" id="UP000199300"/>
    </source>
</evidence>
<dbReference type="GO" id="GO:0004553">
    <property type="term" value="F:hydrolase activity, hydrolyzing O-glycosyl compounds"/>
    <property type="evidence" value="ECO:0007669"/>
    <property type="project" value="InterPro"/>
</dbReference>
<dbReference type="InterPro" id="IPR031330">
    <property type="entry name" value="Gly_Hdrlase_35_cat"/>
</dbReference>
<keyword evidence="5" id="KW-1185">Reference proteome</keyword>
<proteinExistence type="inferred from homology"/>
<dbReference type="RefSeq" id="WP_177178162.1">
    <property type="nucleotide sequence ID" value="NZ_FODJ01000001.1"/>
</dbReference>
<keyword evidence="4" id="KW-0378">Hydrolase</keyword>
<reference evidence="4 5" key="1">
    <citation type="submission" date="2016-10" db="EMBL/GenBank/DDBJ databases">
        <authorList>
            <person name="de Groot N.N."/>
        </authorList>
    </citation>
    <scope>NUCLEOTIDE SEQUENCE [LARGE SCALE GENOMIC DNA]</scope>
    <source>
        <strain evidence="4 5">CGMCC 1.10434</strain>
    </source>
</reference>
<dbReference type="PANTHER" id="PTHR23421">
    <property type="entry name" value="BETA-GALACTOSIDASE RELATED"/>
    <property type="match status" value="1"/>
</dbReference>
<dbReference type="AlphaFoldDB" id="A0A1H8H263"/>
<gene>
    <name evidence="4" type="ORF">SAMN04488134_101236</name>
</gene>
<sequence length="676" mass="77041">MHILFPVLGNKEVPKPLPFSGHNDHHQLGATSAYLTKDNMPWFPIMGEFHYTRYPEDKWLEQLYKMKAGGIEIVATYVIWIHHEEIAGEWKQSGQTDLIKFIKTCQQAGLYLLLRVGPWAHGEVRNGGFPDWLQHAPFEKRTDNPQYLAYVAQYFKRIYQACEGLLFKDNGPIIGVQIENEYGHAGGKNGQEGYQHMTTLKQMLVKTGFDVPYYTATAWGGAVVVDQEMLPVFGGYVDAPWFNKLGPLPANRNFLITPDYNDELIANDFNPDGLAEVATNVLDYPILTAELGGGLQVTKRRRLYVEADATEAQALCKLALGANLLGYYMYHGGTNPIGELSTFQESTATGSNTDVPVLSYDFQAPIGEYGYFHPSYGCLRKLHLFIKSFEQWLVAARPIFPTELVTNPEDTQALRYNIRYNDDLQGGFIFINNYQRHRQMKNHGQVSFTIELTDKSIETPPIHVAPGFKGIIPFQIKFGEALLQSTNASLLCQEEDGTIVFYHHDPEVAIVNFIGKVPKYRVITEEEANQGLYYNGQFQVAAETQWLAQDHHYLEWTETAEQVMISAEQIEESKIKQHFVLNLVYPEQRAVDYLLSIDFIGDRTELFLGEQLIADWFQIGTDWQVSLARFNFPSQLKLTIYQTRSDVYYEREIETGCQLKQASVQAVVRQSEQIQN</sequence>
<dbReference type="Gene3D" id="3.20.20.80">
    <property type="entry name" value="Glycosidases"/>
    <property type="match status" value="1"/>
</dbReference>
<accession>A0A1H8H263</accession>
<dbReference type="Pfam" id="PF01301">
    <property type="entry name" value="Glyco_hydro_35"/>
    <property type="match status" value="1"/>
</dbReference>
<dbReference type="EMBL" id="FODJ01000001">
    <property type="protein sequence ID" value="SEN50336.1"/>
    <property type="molecule type" value="Genomic_DNA"/>
</dbReference>
<dbReference type="SUPFAM" id="SSF51445">
    <property type="entry name" value="(Trans)glycosidases"/>
    <property type="match status" value="1"/>
</dbReference>
<evidence type="ECO:0000256" key="2">
    <source>
        <dbReference type="RuleBase" id="RU003679"/>
    </source>
</evidence>
<dbReference type="STRING" id="872970.SAMN04488134_101236"/>
<dbReference type="GO" id="GO:0005975">
    <property type="term" value="P:carbohydrate metabolic process"/>
    <property type="evidence" value="ECO:0007669"/>
    <property type="project" value="InterPro"/>
</dbReference>
<name>A0A1H8H263_9BACI</name>
<evidence type="ECO:0000256" key="1">
    <source>
        <dbReference type="ARBA" id="ARBA00009809"/>
    </source>
</evidence>
<dbReference type="InterPro" id="IPR017853">
    <property type="entry name" value="GH"/>
</dbReference>
<dbReference type="InterPro" id="IPR001944">
    <property type="entry name" value="Glycoside_Hdrlase_35"/>
</dbReference>
<organism evidence="4 5">
    <name type="scientific">Amphibacillus marinus</name>
    <dbReference type="NCBI Taxonomy" id="872970"/>
    <lineage>
        <taxon>Bacteria</taxon>
        <taxon>Bacillati</taxon>
        <taxon>Bacillota</taxon>
        <taxon>Bacilli</taxon>
        <taxon>Bacillales</taxon>
        <taxon>Bacillaceae</taxon>
        <taxon>Amphibacillus</taxon>
    </lineage>
</organism>
<evidence type="ECO:0000259" key="3">
    <source>
        <dbReference type="Pfam" id="PF01301"/>
    </source>
</evidence>
<dbReference type="PRINTS" id="PR00742">
    <property type="entry name" value="GLHYDRLASE35"/>
</dbReference>
<feature type="domain" description="Glycoside hydrolase 35 catalytic" evidence="3">
    <location>
        <begin position="35"/>
        <end position="383"/>
    </location>
</feature>
<comment type="similarity">
    <text evidence="1 2">Belongs to the glycosyl hydrolase 35 family.</text>
</comment>